<name>A0A544BP31_VIBCL</name>
<dbReference type="AlphaFoldDB" id="A0A544BP31"/>
<dbReference type="Proteomes" id="UP000319979">
    <property type="component" value="Unassembled WGS sequence"/>
</dbReference>
<dbReference type="EMBL" id="VIOS01000146">
    <property type="protein sequence ID" value="TQP08435.1"/>
    <property type="molecule type" value="Genomic_DNA"/>
</dbReference>
<dbReference type="RefSeq" id="WP_138042724.1">
    <property type="nucleotide sequence ID" value="NZ_QXEB01000041.1"/>
</dbReference>
<accession>A0A544BP31</accession>
<protein>
    <submittedName>
        <fullName evidence="1">Uncharacterized protein</fullName>
    </submittedName>
</protein>
<gene>
    <name evidence="1" type="ORF">FLM02_19005</name>
</gene>
<organism evidence="1 2">
    <name type="scientific">Vibrio cholerae</name>
    <dbReference type="NCBI Taxonomy" id="666"/>
    <lineage>
        <taxon>Bacteria</taxon>
        <taxon>Pseudomonadati</taxon>
        <taxon>Pseudomonadota</taxon>
        <taxon>Gammaproteobacteria</taxon>
        <taxon>Vibrionales</taxon>
        <taxon>Vibrionaceae</taxon>
        <taxon>Vibrio</taxon>
    </lineage>
</organism>
<sequence>MHEKLNRWLDIAERILDLIRPKAYNTIAKAVVLTGIGLIIESQINFLHAVVVALFEEYIGKSEILRSVLNASSDTTVGVLLVLVGMMYHLAVTLGKDFFDSKKAALPKYPVLNCLLLNGDKEELDSEFTIRGKLVSLPDSASIPDQEEPTLDESILGNTSVFRTMQLIQNTHFGKQLNKGLYRERANVLREWAGAELLYLTLCNDSRSLANGVSIELTIPRHKGLSIKVPESSLPKDPKAEEDYNDRFQIHSLRGYQDVSIPDLRVSSDAKNYYIKWNVKRLQAQTTLEADECVLFKTDKPVKIQCTIFCDELPEPTKTMFIANPPSEAVIVSIDELSEEFYYEPLRDQLIMNGYITRVVEEMVKEYELEN</sequence>
<comment type="caution">
    <text evidence="1">The sequence shown here is derived from an EMBL/GenBank/DDBJ whole genome shotgun (WGS) entry which is preliminary data.</text>
</comment>
<proteinExistence type="predicted"/>
<evidence type="ECO:0000313" key="2">
    <source>
        <dbReference type="Proteomes" id="UP000319979"/>
    </source>
</evidence>
<reference evidence="1 2" key="1">
    <citation type="submission" date="2019-07" db="EMBL/GenBank/DDBJ databases">
        <title>Phenotypic and genotypic antimicrobial resistance traits of Vibrio cholerae non-O1/non-O139 isolated from a large Austrian lake frequently associated with cases of infection.</title>
        <authorList>
            <person name="Lepuschitz S."/>
            <person name="Baron S."/>
            <person name="Larvor E."/>
            <person name="Granier S."/>
            <person name="Pretzer C."/>
            <person name="Mach R.L."/>
            <person name="Farnleitner A.H."/>
            <person name="Ruppitsch W."/>
            <person name="Pleininger S."/>
            <person name="Indra A."/>
            <person name="Kirschner A.K.T."/>
        </authorList>
    </citation>
    <scope>NUCLEOTIDE SEQUENCE [LARGE SCALE GENOMIC DNA]</scope>
    <source>
        <strain evidence="1 2">A12JL36W90</strain>
    </source>
</reference>
<evidence type="ECO:0000313" key="1">
    <source>
        <dbReference type="EMBL" id="TQP08435.1"/>
    </source>
</evidence>